<evidence type="ECO:0000259" key="1">
    <source>
        <dbReference type="Pfam" id="PF03070"/>
    </source>
</evidence>
<protein>
    <recommendedName>
        <fullName evidence="1">Thiaminase-2/PQQC domain-containing protein</fullName>
    </recommendedName>
</protein>
<accession>A0AAW0BXA9</accession>
<reference evidence="2 3" key="1">
    <citation type="journal article" date="2024" name="J Genomics">
        <title>Draft genome sequencing and assembly of Favolaschia claudopus CIRM-BRFM 2984 isolated from oak limbs.</title>
        <authorList>
            <person name="Navarro D."/>
            <person name="Drula E."/>
            <person name="Chaduli D."/>
            <person name="Cazenave R."/>
            <person name="Ahrendt S."/>
            <person name="Wang J."/>
            <person name="Lipzen A."/>
            <person name="Daum C."/>
            <person name="Barry K."/>
            <person name="Grigoriev I.V."/>
            <person name="Favel A."/>
            <person name="Rosso M.N."/>
            <person name="Martin F."/>
        </authorList>
    </citation>
    <scope>NUCLEOTIDE SEQUENCE [LARGE SCALE GENOMIC DNA]</scope>
    <source>
        <strain evidence="2 3">CIRM-BRFM 2984</strain>
    </source>
</reference>
<evidence type="ECO:0000313" key="3">
    <source>
        <dbReference type="Proteomes" id="UP001362999"/>
    </source>
</evidence>
<dbReference type="Gene3D" id="1.20.910.10">
    <property type="entry name" value="Heme oxygenase-like"/>
    <property type="match status" value="1"/>
</dbReference>
<keyword evidence="3" id="KW-1185">Reference proteome</keyword>
<dbReference type="SUPFAM" id="SSF48613">
    <property type="entry name" value="Heme oxygenase-like"/>
    <property type="match status" value="1"/>
</dbReference>
<dbReference type="Proteomes" id="UP001362999">
    <property type="component" value="Unassembled WGS sequence"/>
</dbReference>
<dbReference type="AlphaFoldDB" id="A0AAW0BXA9"/>
<evidence type="ECO:0000313" key="2">
    <source>
        <dbReference type="EMBL" id="KAK7031551.1"/>
    </source>
</evidence>
<dbReference type="InterPro" id="IPR016084">
    <property type="entry name" value="Haem_Oase-like_multi-hlx"/>
</dbReference>
<dbReference type="EMBL" id="JAWWNJ010000024">
    <property type="protein sequence ID" value="KAK7031551.1"/>
    <property type="molecule type" value="Genomic_DNA"/>
</dbReference>
<name>A0AAW0BXA9_9AGAR</name>
<dbReference type="InterPro" id="IPR004305">
    <property type="entry name" value="Thiaminase-2/PQQC"/>
</dbReference>
<gene>
    <name evidence="2" type="ORF">R3P38DRAFT_819788</name>
</gene>
<organism evidence="2 3">
    <name type="scientific">Favolaschia claudopus</name>
    <dbReference type="NCBI Taxonomy" id="2862362"/>
    <lineage>
        <taxon>Eukaryota</taxon>
        <taxon>Fungi</taxon>
        <taxon>Dikarya</taxon>
        <taxon>Basidiomycota</taxon>
        <taxon>Agaricomycotina</taxon>
        <taxon>Agaricomycetes</taxon>
        <taxon>Agaricomycetidae</taxon>
        <taxon>Agaricales</taxon>
        <taxon>Marasmiineae</taxon>
        <taxon>Mycenaceae</taxon>
        <taxon>Favolaschia</taxon>
    </lineage>
</organism>
<comment type="caution">
    <text evidence="2">The sequence shown here is derived from an EMBL/GenBank/DDBJ whole genome shotgun (WGS) entry which is preliminary data.</text>
</comment>
<dbReference type="GO" id="GO:0006772">
    <property type="term" value="P:thiamine metabolic process"/>
    <property type="evidence" value="ECO:0007669"/>
    <property type="project" value="UniProtKB-ARBA"/>
</dbReference>
<dbReference type="Pfam" id="PF03070">
    <property type="entry name" value="TENA_THI-4"/>
    <property type="match status" value="1"/>
</dbReference>
<feature type="domain" description="Thiaminase-2/PQQC" evidence="1">
    <location>
        <begin position="145"/>
        <end position="296"/>
    </location>
</feature>
<sequence length="372" mass="42810">MWSSMVCESFSKDVLCGFTVPSVDASASDQEPMNFSGESNFPSRPHGVPTLPGGPHIQDFPLHPPDLPQIRAKLSGRPSAHLVGLTKLLASEGLHLDYKLPHKRTPKKKNFADVLIHQNRDLWFQYMYNRFCWTMAVSREPVDPHFKDYCEQDYAAIWAYVRHMAWKASACSVIQDVIQDASTIAEVQLFGMDWKDLVMDNFGSRGYELDSKKLTPAMEKFIEWMQAEARRAGETKDYFRLNVVMTPCIFGYPKICKLLKRHISPDKFNELFKTVWIDPNDTDHFVKQIRAYFDSVPARNPEDYTDVFREAIQHDIDVFASFLPPFMPPFIWPWEVDHHNLFHISFGLDDIPFSLLKLELDDVDADADGTPA</sequence>
<proteinExistence type="predicted"/>